<keyword evidence="3" id="KW-0813">Transport</keyword>
<evidence type="ECO:0000256" key="2">
    <source>
        <dbReference type="ARBA" id="ARBA00008520"/>
    </source>
</evidence>
<comment type="similarity">
    <text evidence="2">Belongs to the bacterial solute-binding protein 1 family.</text>
</comment>
<keyword evidence="4" id="KW-0762">Sugar transport</keyword>
<dbReference type="Proteomes" id="UP000258927">
    <property type="component" value="Chromosome"/>
</dbReference>
<proteinExistence type="inferred from homology"/>
<accession>A0A2R4MG34</accession>
<comment type="subcellular location">
    <subcellularLocation>
        <location evidence="1">Periplasm</location>
    </subcellularLocation>
</comment>
<dbReference type="InterPro" id="IPR006059">
    <property type="entry name" value="SBP"/>
</dbReference>
<evidence type="ECO:0000256" key="4">
    <source>
        <dbReference type="ARBA" id="ARBA00022597"/>
    </source>
</evidence>
<comment type="function">
    <text evidence="7">Part of a binding-protein-dependent transport system for a sugar.</text>
</comment>
<evidence type="ECO:0000256" key="9">
    <source>
        <dbReference type="SAM" id="SignalP"/>
    </source>
</evidence>
<evidence type="ECO:0000313" key="10">
    <source>
        <dbReference type="EMBL" id="AVX04846.1"/>
    </source>
</evidence>
<keyword evidence="5 9" id="KW-0732">Signal</keyword>
<evidence type="ECO:0000256" key="7">
    <source>
        <dbReference type="ARBA" id="ARBA00049629"/>
    </source>
</evidence>
<dbReference type="PANTHER" id="PTHR43649:SF28">
    <property type="entry name" value="BINDING PROTEIN COMPONENT OF ABC SUGAR TRANSPORTER-RELATED"/>
    <property type="match status" value="1"/>
</dbReference>
<evidence type="ECO:0000256" key="3">
    <source>
        <dbReference type="ARBA" id="ARBA00022448"/>
    </source>
</evidence>
<keyword evidence="6" id="KW-0574">Periplasm</keyword>
<dbReference type="GO" id="GO:0042597">
    <property type="term" value="C:periplasmic space"/>
    <property type="evidence" value="ECO:0007669"/>
    <property type="project" value="UniProtKB-SubCell"/>
</dbReference>
<evidence type="ECO:0000256" key="5">
    <source>
        <dbReference type="ARBA" id="ARBA00022729"/>
    </source>
</evidence>
<evidence type="ECO:0000256" key="6">
    <source>
        <dbReference type="ARBA" id="ARBA00022764"/>
    </source>
</evidence>
<feature type="chain" id="PRO_5015355149" description="Probable sugar-binding periplasmic protein" evidence="9">
    <location>
        <begin position="26"/>
        <end position="414"/>
    </location>
</feature>
<evidence type="ECO:0000313" key="11">
    <source>
        <dbReference type="Proteomes" id="UP000258927"/>
    </source>
</evidence>
<dbReference type="Pfam" id="PF01547">
    <property type="entry name" value="SBP_bac_1"/>
    <property type="match status" value="1"/>
</dbReference>
<evidence type="ECO:0000256" key="1">
    <source>
        <dbReference type="ARBA" id="ARBA00004418"/>
    </source>
</evidence>
<reference evidence="10 11" key="1">
    <citation type="submission" date="2017-05" db="EMBL/GenBank/DDBJ databases">
        <title>Genome Analysis of Maritalea myrionectae HL2708#5.</title>
        <authorList>
            <consortium name="Cotde Inc.-PKNU"/>
            <person name="Jang D."/>
            <person name="Oh H.-M."/>
        </authorList>
    </citation>
    <scope>NUCLEOTIDE SEQUENCE [LARGE SCALE GENOMIC DNA]</scope>
    <source>
        <strain evidence="10 11">HL2708#5</strain>
    </source>
</reference>
<dbReference type="KEGG" id="mmyr:MXMO3_02333"/>
<evidence type="ECO:0000256" key="8">
    <source>
        <dbReference type="ARBA" id="ARBA00049753"/>
    </source>
</evidence>
<protein>
    <recommendedName>
        <fullName evidence="8">Probable sugar-binding periplasmic protein</fullName>
    </recommendedName>
</protein>
<dbReference type="SUPFAM" id="SSF53850">
    <property type="entry name" value="Periplasmic binding protein-like II"/>
    <property type="match status" value="1"/>
</dbReference>
<keyword evidence="11" id="KW-1185">Reference proteome</keyword>
<dbReference type="STRING" id="1122213.GCA_000423365_02652"/>
<dbReference type="PANTHER" id="PTHR43649">
    <property type="entry name" value="ARABINOSE-BINDING PROTEIN-RELATED"/>
    <property type="match status" value="1"/>
</dbReference>
<dbReference type="EMBL" id="CP021330">
    <property type="protein sequence ID" value="AVX04846.1"/>
    <property type="molecule type" value="Genomic_DNA"/>
</dbReference>
<feature type="signal peptide" evidence="9">
    <location>
        <begin position="1"/>
        <end position="25"/>
    </location>
</feature>
<dbReference type="Gene3D" id="3.40.190.10">
    <property type="entry name" value="Periplasmic binding protein-like II"/>
    <property type="match status" value="2"/>
</dbReference>
<dbReference type="RefSeq" id="WP_117395959.1">
    <property type="nucleotide sequence ID" value="NZ_CP021330.1"/>
</dbReference>
<dbReference type="InterPro" id="IPR050490">
    <property type="entry name" value="Bact_solute-bd_prot1"/>
</dbReference>
<sequence length="414" mass="44244">MDHLKKILIATAAAGAMSISSVTLATELEVTHWWTSGGEAAAVAEFAKALNEKTDHTWVDGAIAGSGGTARPIIISRILGGDPMGATQLNHGRQAEELVEAGLMLDLTDIAEEENWRDLVHPVSLLDSCTVDGRVYCVPVNIHSWQWLWLSNKAFADAGVDVPSDWFEFVEAGPALGEAGKIPLAMGQQGWQVSGAFGVINIAVGGPELWQKINVDKDAEAAASPEMLKVFDAFAQARLLSQGSNVQDWNQATNMVITDQAGGQIMGDWAQGEFQVAGEVAGEDYTCLPGLGVNEVISTGGDAFYFPKNDDPEITAAQKELASLLLSKEVQVAFNLKKGSLPVRGDVDLEAANDCMRKGLQILADGNILVSGDQVLTPDTTSQVEDLLAEFWSDNSMTPEMAQERYANIIANAD</sequence>
<dbReference type="AlphaFoldDB" id="A0A2R4MG34"/>
<organism evidence="10 11">
    <name type="scientific">Maritalea myrionectae</name>
    <dbReference type="NCBI Taxonomy" id="454601"/>
    <lineage>
        <taxon>Bacteria</taxon>
        <taxon>Pseudomonadati</taxon>
        <taxon>Pseudomonadota</taxon>
        <taxon>Alphaproteobacteria</taxon>
        <taxon>Hyphomicrobiales</taxon>
        <taxon>Devosiaceae</taxon>
        <taxon>Maritalea</taxon>
    </lineage>
</organism>
<gene>
    <name evidence="10" type="ORF">MXMO3_02333</name>
</gene>
<name>A0A2R4MG34_9HYPH</name>